<dbReference type="OrthoDB" id="444255at2759"/>
<dbReference type="Proteomes" id="UP000799770">
    <property type="component" value="Unassembled WGS sequence"/>
</dbReference>
<keyword evidence="4" id="KW-0472">Membrane</keyword>
<comment type="subcellular location">
    <subcellularLocation>
        <location evidence="1">Membrane</location>
        <topology evidence="1">Single-pass membrane protein</topology>
    </subcellularLocation>
</comment>
<evidence type="ECO:0000313" key="8">
    <source>
        <dbReference type="Proteomes" id="UP000799770"/>
    </source>
</evidence>
<sequence length="321" mass="37329">MRIRQYAAIIASAAIVGETVAKPVEFGSRRGGMNKHIKVDVSKNKYFQEPGGDEQLGHYDQRYFHGIVSYEERTDTQLHMIRAYLNFFRGHGLDTWIAHGTLLGWWWNGQRLPWDWDMDTQVSGATLHYLGENFNQTRENYTSSDGSVTREYLIDVNPWIWERERGDGMNVIDARFIDVRNGLFIDITGLSETHPDQSPGVWSCKNYHRYHTSDLYPMRTTYFEGVEALVPYAYDKILIEEYKEKALVLTEYEGHQWNAGTKAWEKTPGQIAKEQREAEARQKKADREENKRKEEEQKKKDEEAKKKEEEGSQSTADTQGS</sequence>
<keyword evidence="8" id="KW-1185">Reference proteome</keyword>
<proteinExistence type="predicted"/>
<feature type="domain" description="LicD/FKTN/FKRP nucleotidyltransferase" evidence="6">
    <location>
        <begin position="91"/>
        <end position="194"/>
    </location>
</feature>
<dbReference type="GO" id="GO:0009100">
    <property type="term" value="P:glycoprotein metabolic process"/>
    <property type="evidence" value="ECO:0007669"/>
    <property type="project" value="UniProtKB-ARBA"/>
</dbReference>
<feature type="region of interest" description="Disordered" evidence="5">
    <location>
        <begin position="261"/>
        <end position="321"/>
    </location>
</feature>
<dbReference type="InterPro" id="IPR009644">
    <property type="entry name" value="FKTN/MNN4/W02B3.4-1"/>
</dbReference>
<dbReference type="EMBL" id="ML977316">
    <property type="protein sequence ID" value="KAF2118918.1"/>
    <property type="molecule type" value="Genomic_DNA"/>
</dbReference>
<feature type="domain" description="LicD/FKTN/FKRP nucleotidyltransferase" evidence="6">
    <location>
        <begin position="205"/>
        <end position="243"/>
    </location>
</feature>
<keyword evidence="2" id="KW-0812">Transmembrane</keyword>
<dbReference type="AlphaFoldDB" id="A0A6A5ZKE6"/>
<feature type="compositionally biased region" description="Polar residues" evidence="5">
    <location>
        <begin position="312"/>
        <end position="321"/>
    </location>
</feature>
<name>A0A6A5ZKE6_9PLEO</name>
<accession>A0A6A5ZKE6</accession>
<dbReference type="Pfam" id="PF04991">
    <property type="entry name" value="LicD"/>
    <property type="match status" value="2"/>
</dbReference>
<reference evidence="7" key="1">
    <citation type="journal article" date="2020" name="Stud. Mycol.">
        <title>101 Dothideomycetes genomes: a test case for predicting lifestyles and emergence of pathogens.</title>
        <authorList>
            <person name="Haridas S."/>
            <person name="Albert R."/>
            <person name="Binder M."/>
            <person name="Bloem J."/>
            <person name="Labutti K."/>
            <person name="Salamov A."/>
            <person name="Andreopoulos B."/>
            <person name="Baker S."/>
            <person name="Barry K."/>
            <person name="Bills G."/>
            <person name="Bluhm B."/>
            <person name="Cannon C."/>
            <person name="Castanera R."/>
            <person name="Culley D."/>
            <person name="Daum C."/>
            <person name="Ezra D."/>
            <person name="Gonzalez J."/>
            <person name="Henrissat B."/>
            <person name="Kuo A."/>
            <person name="Liang C."/>
            <person name="Lipzen A."/>
            <person name="Lutzoni F."/>
            <person name="Magnuson J."/>
            <person name="Mondo S."/>
            <person name="Nolan M."/>
            <person name="Ohm R."/>
            <person name="Pangilinan J."/>
            <person name="Park H.-J."/>
            <person name="Ramirez L."/>
            <person name="Alfaro M."/>
            <person name="Sun H."/>
            <person name="Tritt A."/>
            <person name="Yoshinaga Y."/>
            <person name="Zwiers L.-H."/>
            <person name="Turgeon B."/>
            <person name="Goodwin S."/>
            <person name="Spatafora J."/>
            <person name="Crous P."/>
            <person name="Grigoriev I."/>
        </authorList>
    </citation>
    <scope>NUCLEOTIDE SEQUENCE</scope>
    <source>
        <strain evidence="7">CBS 627.86</strain>
    </source>
</reference>
<protein>
    <submittedName>
        <fullName evidence="7">LicD family-domain-containing protein</fullName>
    </submittedName>
</protein>
<dbReference type="GO" id="GO:0016020">
    <property type="term" value="C:membrane"/>
    <property type="evidence" value="ECO:0007669"/>
    <property type="project" value="UniProtKB-SubCell"/>
</dbReference>
<evidence type="ECO:0000313" key="7">
    <source>
        <dbReference type="EMBL" id="KAF2118918.1"/>
    </source>
</evidence>
<keyword evidence="3" id="KW-1133">Transmembrane helix</keyword>
<dbReference type="InterPro" id="IPR007074">
    <property type="entry name" value="LicD/FKTN/FKRP_NTP_transf"/>
</dbReference>
<gene>
    <name evidence="7" type="ORF">BDV96DRAFT_367207</name>
</gene>
<organism evidence="7 8">
    <name type="scientific">Lophiotrema nucula</name>
    <dbReference type="NCBI Taxonomy" id="690887"/>
    <lineage>
        <taxon>Eukaryota</taxon>
        <taxon>Fungi</taxon>
        <taxon>Dikarya</taxon>
        <taxon>Ascomycota</taxon>
        <taxon>Pezizomycotina</taxon>
        <taxon>Dothideomycetes</taxon>
        <taxon>Pleosporomycetidae</taxon>
        <taxon>Pleosporales</taxon>
        <taxon>Lophiotremataceae</taxon>
        <taxon>Lophiotrema</taxon>
    </lineage>
</organism>
<evidence type="ECO:0000259" key="6">
    <source>
        <dbReference type="Pfam" id="PF04991"/>
    </source>
</evidence>
<dbReference type="PANTHER" id="PTHR15407">
    <property type="entry name" value="FUKUTIN-RELATED"/>
    <property type="match status" value="1"/>
</dbReference>
<dbReference type="PANTHER" id="PTHR15407:SF28">
    <property type="entry name" value="RIBITOL-5-PHOSPHATE TRANSFERASE FKTN"/>
    <property type="match status" value="1"/>
</dbReference>
<evidence type="ECO:0000256" key="1">
    <source>
        <dbReference type="ARBA" id="ARBA00004167"/>
    </source>
</evidence>
<evidence type="ECO:0000256" key="5">
    <source>
        <dbReference type="SAM" id="MobiDB-lite"/>
    </source>
</evidence>
<evidence type="ECO:0000256" key="2">
    <source>
        <dbReference type="ARBA" id="ARBA00022692"/>
    </source>
</evidence>
<evidence type="ECO:0000256" key="4">
    <source>
        <dbReference type="ARBA" id="ARBA00023136"/>
    </source>
</evidence>
<feature type="compositionally biased region" description="Basic and acidic residues" evidence="5">
    <location>
        <begin position="273"/>
        <end position="310"/>
    </location>
</feature>
<evidence type="ECO:0000256" key="3">
    <source>
        <dbReference type="ARBA" id="ARBA00022989"/>
    </source>
</evidence>